<evidence type="ECO:0000256" key="9">
    <source>
        <dbReference type="ARBA" id="ARBA00022723"/>
    </source>
</evidence>
<evidence type="ECO:0000313" key="23">
    <source>
        <dbReference type="EMBL" id="MFC5827924.1"/>
    </source>
</evidence>
<evidence type="ECO:0000256" key="5">
    <source>
        <dbReference type="ARBA" id="ARBA00011664"/>
    </source>
</evidence>
<dbReference type="NCBIfam" id="NF041504">
    <property type="entry name" value="AccA_sub"/>
    <property type="match status" value="1"/>
</dbReference>
<evidence type="ECO:0000256" key="17">
    <source>
        <dbReference type="ARBA" id="ARBA00025280"/>
    </source>
</evidence>
<evidence type="ECO:0000256" key="11">
    <source>
        <dbReference type="ARBA" id="ARBA00022771"/>
    </source>
</evidence>
<dbReference type="PROSITE" id="PS50989">
    <property type="entry name" value="COA_CT_CTER"/>
    <property type="match status" value="1"/>
</dbReference>
<keyword evidence="14 19" id="KW-0067">ATP-binding</keyword>
<keyword evidence="6 19" id="KW-0963">Cytoplasm</keyword>
<feature type="binding site" evidence="20">
    <location>
        <position position="19"/>
    </location>
    <ligand>
        <name>Zn(2+)</name>
        <dbReference type="ChEBI" id="CHEBI:29105"/>
    </ligand>
</feature>
<evidence type="ECO:0000256" key="4">
    <source>
        <dbReference type="ARBA" id="ARBA00010284"/>
    </source>
</evidence>
<protein>
    <recommendedName>
        <fullName evidence="19 20">Multifunctional fusion protein</fullName>
    </recommendedName>
    <domain>
        <recommendedName>
            <fullName evidence="19">Acetyl-coenzyme A carboxylase carboxyl transferase subunit alpha</fullName>
            <shortName evidence="19">ACCase subunit alpha</shortName>
            <shortName evidence="19">Acetyl-CoA carboxylase carboxyltransferase subunit alpha</shortName>
            <ecNumber evidence="19">2.1.3.15</ecNumber>
        </recommendedName>
    </domain>
    <domain>
        <recommendedName>
            <fullName evidence="20">Acetyl-coenzyme A carboxylase carboxyl transferase subunit beta</fullName>
            <shortName evidence="20">ACCase subunit beta</shortName>
            <shortName evidence="20">Acetyl-CoA carboxylase carboxyltransferase subunit beta</shortName>
        </recommendedName>
    </domain>
</protein>
<comment type="pathway">
    <text evidence="2 19">Lipid metabolism; malonyl-CoA biosynthesis; malonyl-CoA from acetyl-CoA: step 1/1.</text>
</comment>
<feature type="zinc finger region" description="C4-type" evidence="20">
    <location>
        <begin position="16"/>
        <end position="38"/>
    </location>
</feature>
<sequence>MTDLATDRTATGWSTCPACRGLIYNRRLESRLGVCPDCGHHARLRADQRVRQLLDPGTAEPIPGRAVAVDPLEFSDGRPYTRRLMDARARTDMEDAVLCVRGTIDGRPVVVAAMDFRFMGGSLGVAEGERITGAAEVALRERTPLLIVSASGGARMQEGALALMQMAKTSQALAALDEAGVLTLSLTTDPTYGGVAASYASLGDVIVAEPGARMGFAGPRVIEQTIRQRLPEGFQTAEFLLEHGLIDDVQPRAALRGLLARLVSVQDRGGVGRLPAYADEGATELIEDFSLLPEIPAWDCVRLARDVERPTTLEYLSHVLDWFVELRGDRMAGDCPALVGGLGVFAGQPVVVMGHQKGRTTHELVARNFGMPSPEGYRKAARLMRLAAKLGLPVITLIDTPGAYPGMEAEERGQAGAIAENLRLMSGLPVPIVSVVIGEGGSGGALALGVANRVLACSNAVYSVISPEGCASILWHDAGAAPVAAQALRLQARELLRLGIVDGIIPEPEGGAQAGHVDAADALRHALAAALNELMPMTSQELVRDRRRRFRNFGRITE</sequence>
<comment type="similarity">
    <text evidence="19">Belongs to the AccA family.</text>
</comment>
<keyword evidence="12 19" id="KW-0276">Fatty acid metabolism</keyword>
<comment type="subcellular location">
    <subcellularLocation>
        <location evidence="1 19">Cytoplasm</location>
    </subcellularLocation>
</comment>
<dbReference type="InterPro" id="IPR000438">
    <property type="entry name" value="Acetyl_CoA_COase_Trfase_b_su"/>
</dbReference>
<keyword evidence="23" id="KW-0436">Ligase</keyword>
<feature type="domain" description="CoA carboxyltransferase C-terminal" evidence="22">
    <location>
        <begin position="277"/>
        <end position="533"/>
    </location>
</feature>
<evidence type="ECO:0000256" key="3">
    <source>
        <dbReference type="ARBA" id="ARBA00006276"/>
    </source>
</evidence>
<evidence type="ECO:0000256" key="20">
    <source>
        <dbReference type="HAMAP-Rule" id="MF_01395"/>
    </source>
</evidence>
<evidence type="ECO:0000256" key="1">
    <source>
        <dbReference type="ARBA" id="ARBA00004496"/>
    </source>
</evidence>
<comment type="similarity">
    <text evidence="4">In the N-terminal section; belongs to the AccD/PCCB family.</text>
</comment>
<dbReference type="InterPro" id="IPR011763">
    <property type="entry name" value="COA_CT_C"/>
</dbReference>
<feature type="domain" description="CoA carboxyltransferase N-terminal" evidence="21">
    <location>
        <begin position="12"/>
        <end position="281"/>
    </location>
</feature>
<evidence type="ECO:0000256" key="16">
    <source>
        <dbReference type="ARBA" id="ARBA00023160"/>
    </source>
</evidence>
<dbReference type="Proteomes" id="UP001596058">
    <property type="component" value="Unassembled WGS sequence"/>
</dbReference>
<keyword evidence="8 19" id="KW-0808">Transferase</keyword>
<evidence type="ECO:0000256" key="14">
    <source>
        <dbReference type="ARBA" id="ARBA00022840"/>
    </source>
</evidence>
<evidence type="ECO:0000256" key="15">
    <source>
        <dbReference type="ARBA" id="ARBA00023098"/>
    </source>
</evidence>
<evidence type="ECO:0000259" key="22">
    <source>
        <dbReference type="PROSITE" id="PS50989"/>
    </source>
</evidence>
<dbReference type="PANTHER" id="PTHR42853">
    <property type="entry name" value="ACETYL-COENZYME A CARBOXYLASE CARBOXYL TRANSFERASE SUBUNIT ALPHA"/>
    <property type="match status" value="1"/>
</dbReference>
<comment type="function">
    <text evidence="19">Component of the acetyl coenzyme A carboxylase (ACC) complex. First, biotin carboxylase catalyzes the carboxylation of biotin on its carrier protein (BCCP) and then the CO(2) group is transferred by the carboxyltransferase to acetyl-CoA to form malonyl-CoA.</text>
</comment>
<comment type="subunit">
    <text evidence="19">Acetyl-CoA carboxylase is a heterohexamer composed of biotin carboxyl carrier protein (AccB), biotin carboxylase (AccC) and two subunits each of ACCase subunit alpha (AccA) and ACCase subunit beta (AccD).</text>
</comment>
<dbReference type="PRINTS" id="PR01069">
    <property type="entry name" value="ACCCTRFRASEA"/>
</dbReference>
<dbReference type="HAMAP" id="MF_01395">
    <property type="entry name" value="AcetylCoA_CT_beta"/>
    <property type="match status" value="1"/>
</dbReference>
<dbReference type="InterPro" id="IPR029045">
    <property type="entry name" value="ClpP/crotonase-like_dom_sf"/>
</dbReference>
<comment type="catalytic activity">
    <reaction evidence="18 19">
        <text>N(6)-carboxybiotinyl-L-lysyl-[protein] + acetyl-CoA = N(6)-biotinyl-L-lysyl-[protein] + malonyl-CoA</text>
        <dbReference type="Rhea" id="RHEA:54728"/>
        <dbReference type="Rhea" id="RHEA-COMP:10505"/>
        <dbReference type="Rhea" id="RHEA-COMP:10506"/>
        <dbReference type="ChEBI" id="CHEBI:57288"/>
        <dbReference type="ChEBI" id="CHEBI:57384"/>
        <dbReference type="ChEBI" id="CHEBI:83144"/>
        <dbReference type="ChEBI" id="CHEBI:83145"/>
        <dbReference type="EC" id="2.1.3.15"/>
    </reaction>
</comment>
<evidence type="ECO:0000256" key="10">
    <source>
        <dbReference type="ARBA" id="ARBA00022741"/>
    </source>
</evidence>
<dbReference type="NCBIfam" id="TIGR00513">
    <property type="entry name" value="accA"/>
    <property type="match status" value="1"/>
</dbReference>
<comment type="function">
    <text evidence="17 20">Component of the acetyl coenzyme A carboxylase (ACC) complex. Biotin carboxylase (BC) catalyzes the carboxylation of biotin on its carrier protein (BCCP) and then the CO(2) group is transferred by the transcarboxylase to acetyl-CoA to form malonyl-CoA.</text>
</comment>
<accession>A0ABW1CS97</accession>
<dbReference type="Pfam" id="PF03255">
    <property type="entry name" value="ACCA"/>
    <property type="match status" value="1"/>
</dbReference>
<evidence type="ECO:0000256" key="13">
    <source>
        <dbReference type="ARBA" id="ARBA00022833"/>
    </source>
</evidence>
<reference evidence="24" key="1">
    <citation type="journal article" date="2019" name="Int. J. Syst. Evol. Microbiol.">
        <title>The Global Catalogue of Microorganisms (GCM) 10K type strain sequencing project: providing services to taxonomists for standard genome sequencing and annotation.</title>
        <authorList>
            <consortium name="The Broad Institute Genomics Platform"/>
            <consortium name="The Broad Institute Genome Sequencing Center for Infectious Disease"/>
            <person name="Wu L."/>
            <person name="Ma J."/>
        </authorList>
    </citation>
    <scope>NUCLEOTIDE SEQUENCE [LARGE SCALE GENOMIC DNA]</scope>
    <source>
        <strain evidence="24">CCUG 53903</strain>
    </source>
</reference>
<dbReference type="InterPro" id="IPR034733">
    <property type="entry name" value="AcCoA_carboxyl_beta"/>
</dbReference>
<evidence type="ECO:0000313" key="24">
    <source>
        <dbReference type="Proteomes" id="UP001596058"/>
    </source>
</evidence>
<comment type="subunit">
    <text evidence="5">Acetyl-CoA carboxylase is a heterotetramer composed of biotin carboxyl carrier protein (AccB), biotin carboxylase (AccC) and two subunits of ACCase subunit beta/alpha.</text>
</comment>
<name>A0ABW1CS97_9ACTN</name>
<dbReference type="InterPro" id="IPR041010">
    <property type="entry name" value="Znf-ACC"/>
</dbReference>
<dbReference type="PROSITE" id="PS50980">
    <property type="entry name" value="COA_CT_NTER"/>
    <property type="match status" value="1"/>
</dbReference>
<feature type="binding site" evidence="20">
    <location>
        <position position="16"/>
    </location>
    <ligand>
        <name>Zn(2+)</name>
        <dbReference type="ChEBI" id="CHEBI:29105"/>
    </ligand>
</feature>
<evidence type="ECO:0000256" key="19">
    <source>
        <dbReference type="HAMAP-Rule" id="MF_00823"/>
    </source>
</evidence>
<evidence type="ECO:0000256" key="7">
    <source>
        <dbReference type="ARBA" id="ARBA00022516"/>
    </source>
</evidence>
<dbReference type="GO" id="GO:0003989">
    <property type="term" value="F:acetyl-CoA carboxylase activity"/>
    <property type="evidence" value="ECO:0007669"/>
    <property type="project" value="UniProtKB-EC"/>
</dbReference>
<comment type="similarity">
    <text evidence="3">In the C-terminal section; belongs to the AccA family.</text>
</comment>
<feature type="binding site" evidence="20">
    <location>
        <position position="35"/>
    </location>
    <ligand>
        <name>Zn(2+)</name>
        <dbReference type="ChEBI" id="CHEBI:29105"/>
    </ligand>
</feature>
<evidence type="ECO:0000259" key="21">
    <source>
        <dbReference type="PROSITE" id="PS50980"/>
    </source>
</evidence>
<evidence type="ECO:0000256" key="12">
    <source>
        <dbReference type="ARBA" id="ARBA00022832"/>
    </source>
</evidence>
<dbReference type="NCBIfam" id="NF004344">
    <property type="entry name" value="PRK05724.1"/>
    <property type="match status" value="1"/>
</dbReference>
<evidence type="ECO:0000256" key="18">
    <source>
        <dbReference type="ARBA" id="ARBA00049152"/>
    </source>
</evidence>
<keyword evidence="16 19" id="KW-0275">Fatty acid biosynthesis</keyword>
<organism evidence="23 24">
    <name type="scientific">Nonomuraea insulae</name>
    <dbReference type="NCBI Taxonomy" id="1616787"/>
    <lineage>
        <taxon>Bacteria</taxon>
        <taxon>Bacillati</taxon>
        <taxon>Actinomycetota</taxon>
        <taxon>Actinomycetes</taxon>
        <taxon>Streptosporangiales</taxon>
        <taxon>Streptosporangiaceae</taxon>
        <taxon>Nonomuraea</taxon>
    </lineage>
</organism>
<dbReference type="PANTHER" id="PTHR42853:SF3">
    <property type="entry name" value="ACETYL-COENZYME A CARBOXYLASE CARBOXYL TRANSFERASE SUBUNIT ALPHA, CHLOROPLASTIC"/>
    <property type="match status" value="1"/>
</dbReference>
<dbReference type="HAMAP" id="MF_00823">
    <property type="entry name" value="AcetylCoA_CT_alpha"/>
    <property type="match status" value="1"/>
</dbReference>
<dbReference type="RefSeq" id="WP_379517424.1">
    <property type="nucleotide sequence ID" value="NZ_JBHSPA010000031.1"/>
</dbReference>
<keyword evidence="11 20" id="KW-0863">Zinc-finger</keyword>
<dbReference type="Pfam" id="PF17848">
    <property type="entry name" value="Zn_ribbon_ACC"/>
    <property type="match status" value="1"/>
</dbReference>
<dbReference type="Gene3D" id="3.90.226.10">
    <property type="entry name" value="2-enoyl-CoA Hydratase, Chain A, domain 1"/>
    <property type="match status" value="2"/>
</dbReference>
<keyword evidence="15 19" id="KW-0443">Lipid metabolism</keyword>
<evidence type="ECO:0000256" key="8">
    <source>
        <dbReference type="ARBA" id="ARBA00022679"/>
    </source>
</evidence>
<dbReference type="EC" id="2.1.3.15" evidence="19"/>
<keyword evidence="10 19" id="KW-0547">Nucleotide-binding</keyword>
<comment type="similarity">
    <text evidence="20">Belongs to the AccD/PCCB family.</text>
</comment>
<dbReference type="SUPFAM" id="SSF52096">
    <property type="entry name" value="ClpP/crotonase"/>
    <property type="match status" value="2"/>
</dbReference>
<proteinExistence type="inferred from homology"/>
<keyword evidence="9 20" id="KW-0479">Metal-binding</keyword>
<feature type="binding site" evidence="20">
    <location>
        <position position="38"/>
    </location>
    <ligand>
        <name>Zn(2+)</name>
        <dbReference type="ChEBI" id="CHEBI:29105"/>
    </ligand>
</feature>
<evidence type="ECO:0000256" key="6">
    <source>
        <dbReference type="ARBA" id="ARBA00022490"/>
    </source>
</evidence>
<dbReference type="Pfam" id="PF01039">
    <property type="entry name" value="Carboxyl_trans"/>
    <property type="match status" value="1"/>
</dbReference>
<dbReference type="NCBIfam" id="TIGR00515">
    <property type="entry name" value="accD"/>
    <property type="match status" value="1"/>
</dbReference>
<dbReference type="InterPro" id="IPR011762">
    <property type="entry name" value="COA_CT_N"/>
</dbReference>
<evidence type="ECO:0000256" key="2">
    <source>
        <dbReference type="ARBA" id="ARBA00004956"/>
    </source>
</evidence>
<comment type="caution">
    <text evidence="23">The sequence shown here is derived from an EMBL/GenBank/DDBJ whole genome shotgun (WGS) entry which is preliminary data.</text>
</comment>
<keyword evidence="13 20" id="KW-0862">Zinc</keyword>
<gene>
    <name evidence="20" type="primary">accD</name>
    <name evidence="19" type="synonym">accA</name>
    <name evidence="23" type="ORF">ACFPZ3_29020</name>
</gene>
<keyword evidence="24" id="KW-1185">Reference proteome</keyword>
<keyword evidence="7 19" id="KW-0444">Lipid biosynthesis</keyword>
<comment type="cofactor">
    <cofactor evidence="20">
        <name>Zn(2+)</name>
        <dbReference type="ChEBI" id="CHEBI:29105"/>
    </cofactor>
    <text evidence="20">Binds 1 zinc ion per subunit.</text>
</comment>
<dbReference type="EMBL" id="JBHSPA010000031">
    <property type="protein sequence ID" value="MFC5827924.1"/>
    <property type="molecule type" value="Genomic_DNA"/>
</dbReference>
<dbReference type="InterPro" id="IPR001095">
    <property type="entry name" value="Acetyl_CoA_COase_a_su"/>
</dbReference>